<evidence type="ECO:0000256" key="2">
    <source>
        <dbReference type="SAM" id="SignalP"/>
    </source>
</evidence>
<dbReference type="InterPro" id="IPR021908">
    <property type="entry name" value="YfbK_C"/>
</dbReference>
<keyword evidence="5" id="KW-1185">Reference proteome</keyword>
<accession>A0A9X2EM03</accession>
<dbReference type="SUPFAM" id="SSF53300">
    <property type="entry name" value="vWA-like"/>
    <property type="match status" value="1"/>
</dbReference>
<feature type="compositionally biased region" description="Pro residues" evidence="1">
    <location>
        <begin position="62"/>
        <end position="78"/>
    </location>
</feature>
<keyword evidence="2" id="KW-0732">Signal</keyword>
<feature type="domain" description="VWFA" evidence="3">
    <location>
        <begin position="215"/>
        <end position="391"/>
    </location>
</feature>
<dbReference type="SMART" id="SM00327">
    <property type="entry name" value="VWA"/>
    <property type="match status" value="1"/>
</dbReference>
<protein>
    <submittedName>
        <fullName evidence="4">von Willebrand factor type A domain-containing protein</fullName>
    </submittedName>
</protein>
<reference evidence="4" key="1">
    <citation type="submission" date="2022-06" db="EMBL/GenBank/DDBJ databases">
        <title>Sphingomicrobium sedimins sp. nov., a marine bacterium isolated from tidal flat.</title>
        <authorList>
            <person name="Kim C.-H."/>
            <person name="Yoo Y."/>
            <person name="Kim J.-J."/>
        </authorList>
    </citation>
    <scope>NUCLEOTIDE SEQUENCE</scope>
    <source>
        <strain evidence="4">GRR-S6-50</strain>
    </source>
</reference>
<dbReference type="EMBL" id="JAMSHT010000001">
    <property type="protein sequence ID" value="MCM8557834.1"/>
    <property type="molecule type" value="Genomic_DNA"/>
</dbReference>
<dbReference type="InterPro" id="IPR002035">
    <property type="entry name" value="VWF_A"/>
</dbReference>
<dbReference type="InterPro" id="IPR022156">
    <property type="entry name" value="Uncharacterised_YfbK_N"/>
</dbReference>
<dbReference type="Pfam" id="PF12450">
    <property type="entry name" value="vWF_A"/>
    <property type="match status" value="1"/>
</dbReference>
<dbReference type="PROSITE" id="PS50234">
    <property type="entry name" value="VWFA"/>
    <property type="match status" value="1"/>
</dbReference>
<sequence>MKTDHLLAFAAGVSLALTPTAATPALPAAMSASMAHPEDGIHPNVRCRTDDRGHEVMMMASAPPPSPPPPPAPPPPVMASPSRMAPADMAMTSPRPQVLQYEPVRDTERYEGEEVSDVMRVADSPVSTFSADVDTASYSNARRFLMDGNMPPSASVRTEEFLNYFRYDYPLPENRLQPFSVSLDSAITPWNIDTHLMRVGIRGYDLPRADRPVANLTFLIDVSGSMSSGDKIDLVRYSLKQLAERLRPDDRVSIVVYAGASGLVLEPTADKDAVHAALDCMRAGGSTAGAAGLELAYQTARSSFVEGGINRVILATDGDFNVGITQDDRLTDFIEAQRDSGITLTVLGYGRGNLNDSMMEKLTNAGNGNYGYVDSKMEADKILGQELSSTLFTIAGDVKFQVEFNPAVIAEYRLIGYENRALAEEDFDNDAVDAGDIGAGHQVTALYEVVLVGREGWLPERRYGEASPRTPDWGAEAAYVKLRYKLPGEDESRLLQQPLMASELRAAAVPVGDFAFQAAVAAFGQKLRGDEMLARFSYGHIRGLAGSQRGADPWRQQFVELVALASDQGSMPDGAK</sequence>
<dbReference type="AlphaFoldDB" id="A0A9X2EM03"/>
<gene>
    <name evidence="4" type="ORF">NDO55_08385</name>
</gene>
<dbReference type="PANTHER" id="PTHR10579">
    <property type="entry name" value="CALCIUM-ACTIVATED CHLORIDE CHANNEL REGULATOR"/>
    <property type="match status" value="1"/>
</dbReference>
<dbReference type="Proteomes" id="UP001155128">
    <property type="component" value="Unassembled WGS sequence"/>
</dbReference>
<dbReference type="Pfam" id="PF12034">
    <property type="entry name" value="YfbK_C"/>
    <property type="match status" value="1"/>
</dbReference>
<dbReference type="RefSeq" id="WP_252114245.1">
    <property type="nucleotide sequence ID" value="NZ_JAMSHT010000001.1"/>
</dbReference>
<feature type="signal peptide" evidence="2">
    <location>
        <begin position="1"/>
        <end position="21"/>
    </location>
</feature>
<evidence type="ECO:0000256" key="1">
    <source>
        <dbReference type="SAM" id="MobiDB-lite"/>
    </source>
</evidence>
<dbReference type="Gene3D" id="3.40.50.410">
    <property type="entry name" value="von Willebrand factor, type A domain"/>
    <property type="match status" value="1"/>
</dbReference>
<dbReference type="Pfam" id="PF00092">
    <property type="entry name" value="VWA"/>
    <property type="match status" value="1"/>
</dbReference>
<proteinExistence type="predicted"/>
<evidence type="ECO:0000313" key="4">
    <source>
        <dbReference type="EMBL" id="MCM8557834.1"/>
    </source>
</evidence>
<dbReference type="InterPro" id="IPR036465">
    <property type="entry name" value="vWFA_dom_sf"/>
</dbReference>
<comment type="caution">
    <text evidence="4">The sequence shown here is derived from an EMBL/GenBank/DDBJ whole genome shotgun (WGS) entry which is preliminary data.</text>
</comment>
<dbReference type="PANTHER" id="PTHR10579:SF43">
    <property type="entry name" value="ZINC FINGER (C3HC4-TYPE RING FINGER) FAMILY PROTEIN"/>
    <property type="match status" value="1"/>
</dbReference>
<evidence type="ECO:0000259" key="3">
    <source>
        <dbReference type="PROSITE" id="PS50234"/>
    </source>
</evidence>
<name>A0A9X2EM03_9SPHN</name>
<organism evidence="4 5">
    <name type="scientific">Sphingomicrobium sediminis</name>
    <dbReference type="NCBI Taxonomy" id="2950949"/>
    <lineage>
        <taxon>Bacteria</taxon>
        <taxon>Pseudomonadati</taxon>
        <taxon>Pseudomonadota</taxon>
        <taxon>Alphaproteobacteria</taxon>
        <taxon>Sphingomonadales</taxon>
        <taxon>Sphingomonadaceae</taxon>
        <taxon>Sphingomicrobium</taxon>
    </lineage>
</organism>
<feature type="chain" id="PRO_5040987529" evidence="2">
    <location>
        <begin position="22"/>
        <end position="576"/>
    </location>
</feature>
<dbReference type="InterPro" id="IPR051266">
    <property type="entry name" value="CLCR"/>
</dbReference>
<evidence type="ECO:0000313" key="5">
    <source>
        <dbReference type="Proteomes" id="UP001155128"/>
    </source>
</evidence>
<feature type="region of interest" description="Disordered" evidence="1">
    <location>
        <begin position="60"/>
        <end position="80"/>
    </location>
</feature>